<sequence length="37" mass="3909">MSDKKYCDLCGETYDDGNPTMCRCATCSSAIAATPSV</sequence>
<dbReference type="EMBL" id="NIDE01000004">
    <property type="protein sequence ID" value="OWK42977.1"/>
    <property type="molecule type" value="Genomic_DNA"/>
</dbReference>
<name>A0A225E3K9_9BACT</name>
<keyword evidence="2" id="KW-1185">Reference proteome</keyword>
<dbReference type="Proteomes" id="UP000214646">
    <property type="component" value="Unassembled WGS sequence"/>
</dbReference>
<reference evidence="2" key="1">
    <citation type="submission" date="2017-06" db="EMBL/GenBank/DDBJ databases">
        <title>Genome analysis of Fimbriiglobus ruber SP5, the first member of the order Planctomycetales with confirmed chitinolytic capability.</title>
        <authorList>
            <person name="Ravin N.V."/>
            <person name="Rakitin A.L."/>
            <person name="Ivanova A.A."/>
            <person name="Beletsky A.V."/>
            <person name="Kulichevskaya I.S."/>
            <person name="Mardanov A.V."/>
            <person name="Dedysh S.N."/>
        </authorList>
    </citation>
    <scope>NUCLEOTIDE SEQUENCE [LARGE SCALE GENOMIC DNA]</scope>
    <source>
        <strain evidence="2">SP5</strain>
    </source>
</reference>
<evidence type="ECO:0000313" key="2">
    <source>
        <dbReference type="Proteomes" id="UP000214646"/>
    </source>
</evidence>
<proteinExistence type="predicted"/>
<protein>
    <submittedName>
        <fullName evidence="1">Uncharacterized protein</fullName>
    </submittedName>
</protein>
<gene>
    <name evidence="1" type="ORF">FRUB_02576</name>
</gene>
<organism evidence="1 2">
    <name type="scientific">Fimbriiglobus ruber</name>
    <dbReference type="NCBI Taxonomy" id="1908690"/>
    <lineage>
        <taxon>Bacteria</taxon>
        <taxon>Pseudomonadati</taxon>
        <taxon>Planctomycetota</taxon>
        <taxon>Planctomycetia</taxon>
        <taxon>Gemmatales</taxon>
        <taxon>Gemmataceae</taxon>
        <taxon>Fimbriiglobus</taxon>
    </lineage>
</organism>
<dbReference type="AlphaFoldDB" id="A0A225E3K9"/>
<accession>A0A225E3K9</accession>
<comment type="caution">
    <text evidence="1">The sequence shown here is derived from an EMBL/GenBank/DDBJ whole genome shotgun (WGS) entry which is preliminary data.</text>
</comment>
<evidence type="ECO:0000313" key="1">
    <source>
        <dbReference type="EMBL" id="OWK42977.1"/>
    </source>
</evidence>